<name>A0A2H3EKG7_ARMGA</name>
<dbReference type="STRING" id="47427.A0A2H3EKG7"/>
<dbReference type="OrthoDB" id="2951680at2759"/>
<dbReference type="InParanoid" id="A0A2H3EKG7"/>
<evidence type="ECO:0000313" key="2">
    <source>
        <dbReference type="Proteomes" id="UP000217790"/>
    </source>
</evidence>
<sequence>MAAPNQKITTPTIAGIKKALMLLQEEMDQRRKDINARLAQKKSVSAEDEVWLDEAGNLVDEVVLVESLAAAPDLNEAVKNLNEHQRGVYAHLIGKIQPSVSKKRKCLEAKKAATDDGRNKKRAPVEPPVFMKKEVATLKQRIEVLDWYHWNGKNQSKTAKHFTVIYPNLKIKQPLVSAWIKDKQK</sequence>
<gene>
    <name evidence="1" type="ORF">ARMGADRAFT_1069745</name>
</gene>
<reference evidence="2" key="1">
    <citation type="journal article" date="2017" name="Nat. Ecol. Evol.">
        <title>Genome expansion and lineage-specific genetic innovations in the forest pathogenic fungi Armillaria.</title>
        <authorList>
            <person name="Sipos G."/>
            <person name="Prasanna A.N."/>
            <person name="Walter M.C."/>
            <person name="O'Connor E."/>
            <person name="Balint B."/>
            <person name="Krizsan K."/>
            <person name="Kiss B."/>
            <person name="Hess J."/>
            <person name="Varga T."/>
            <person name="Slot J."/>
            <person name="Riley R."/>
            <person name="Boka B."/>
            <person name="Rigling D."/>
            <person name="Barry K."/>
            <person name="Lee J."/>
            <person name="Mihaltcheva S."/>
            <person name="LaButti K."/>
            <person name="Lipzen A."/>
            <person name="Waldron R."/>
            <person name="Moloney N.M."/>
            <person name="Sperisen C."/>
            <person name="Kredics L."/>
            <person name="Vagvoelgyi C."/>
            <person name="Patrignani A."/>
            <person name="Fitzpatrick D."/>
            <person name="Nagy I."/>
            <person name="Doyle S."/>
            <person name="Anderson J.B."/>
            <person name="Grigoriev I.V."/>
            <person name="Gueldener U."/>
            <person name="Muensterkoetter M."/>
            <person name="Nagy L.G."/>
        </authorList>
    </citation>
    <scope>NUCLEOTIDE SEQUENCE [LARGE SCALE GENOMIC DNA]</scope>
    <source>
        <strain evidence="2">Ar21-2</strain>
    </source>
</reference>
<dbReference type="OMA" id="APNQKIT"/>
<keyword evidence="2" id="KW-1185">Reference proteome</keyword>
<organism evidence="1 2">
    <name type="scientific">Armillaria gallica</name>
    <name type="common">Bulbous honey fungus</name>
    <name type="synonym">Armillaria bulbosa</name>
    <dbReference type="NCBI Taxonomy" id="47427"/>
    <lineage>
        <taxon>Eukaryota</taxon>
        <taxon>Fungi</taxon>
        <taxon>Dikarya</taxon>
        <taxon>Basidiomycota</taxon>
        <taxon>Agaricomycotina</taxon>
        <taxon>Agaricomycetes</taxon>
        <taxon>Agaricomycetidae</taxon>
        <taxon>Agaricales</taxon>
        <taxon>Marasmiineae</taxon>
        <taxon>Physalacriaceae</taxon>
        <taxon>Armillaria</taxon>
    </lineage>
</organism>
<dbReference type="Proteomes" id="UP000217790">
    <property type="component" value="Unassembled WGS sequence"/>
</dbReference>
<proteinExistence type="predicted"/>
<evidence type="ECO:0000313" key="1">
    <source>
        <dbReference type="EMBL" id="PBL03189.1"/>
    </source>
</evidence>
<accession>A0A2H3EKG7</accession>
<dbReference type="AlphaFoldDB" id="A0A2H3EKG7"/>
<protein>
    <submittedName>
        <fullName evidence="1">Uncharacterized protein</fullName>
    </submittedName>
</protein>
<dbReference type="EMBL" id="KZ293644">
    <property type="protein sequence ID" value="PBL03189.1"/>
    <property type="molecule type" value="Genomic_DNA"/>
</dbReference>